<gene>
    <name evidence="1" type="ORF">RF091_00065</name>
</gene>
<protein>
    <submittedName>
        <fullName evidence="1">Uncharacterized protein</fullName>
    </submittedName>
</protein>
<evidence type="ECO:0000313" key="2">
    <source>
        <dbReference type="Proteomes" id="UP001234811"/>
    </source>
</evidence>
<accession>A0ABD5BAZ3</accession>
<dbReference type="EMBL" id="JAVIPQ010000009">
    <property type="protein sequence ID" value="MDQ9553938.1"/>
    <property type="molecule type" value="Genomic_DNA"/>
</dbReference>
<dbReference type="RefSeq" id="WP_170852802.1">
    <property type="nucleotide sequence ID" value="NZ_CP139425.1"/>
</dbReference>
<dbReference type="Proteomes" id="UP001234811">
    <property type="component" value="Unassembled WGS sequence"/>
</dbReference>
<name>A0ABD5BAZ3_SERMA</name>
<dbReference type="AlphaFoldDB" id="A0ABD5BAZ3"/>
<sequence length="90" mass="9851">MSFVIRKKLQVNKSYPDLLLEIPGGTEDTDVTYEVIALERMAGTSATVWYTFSVGGVTSGWKRTFDFIYSGVGNPLEEGERALKSSLGAP</sequence>
<reference evidence="1 2" key="1">
    <citation type="submission" date="2023-07" db="EMBL/GenBank/DDBJ databases">
        <title>Pathogens genome sequencing project 196.</title>
        <authorList>
            <person name="Cao X."/>
        </authorList>
    </citation>
    <scope>NUCLEOTIDE SEQUENCE [LARGE SCALE GENOMIC DNA]</scope>
    <source>
        <strain evidence="1 2">SM41</strain>
    </source>
</reference>
<proteinExistence type="predicted"/>
<evidence type="ECO:0000313" key="1">
    <source>
        <dbReference type="EMBL" id="MDQ9553938.1"/>
    </source>
</evidence>
<organism evidence="1 2">
    <name type="scientific">Serratia marcescens</name>
    <dbReference type="NCBI Taxonomy" id="615"/>
    <lineage>
        <taxon>Bacteria</taxon>
        <taxon>Pseudomonadati</taxon>
        <taxon>Pseudomonadota</taxon>
        <taxon>Gammaproteobacteria</taxon>
        <taxon>Enterobacterales</taxon>
        <taxon>Yersiniaceae</taxon>
        <taxon>Serratia</taxon>
    </lineage>
</organism>
<comment type="caution">
    <text evidence="1">The sequence shown here is derived from an EMBL/GenBank/DDBJ whole genome shotgun (WGS) entry which is preliminary data.</text>
</comment>